<dbReference type="AlphaFoldDB" id="A0A2N1PLP4"/>
<protein>
    <submittedName>
        <fullName evidence="3">Peptidase M28</fullName>
    </submittedName>
</protein>
<comment type="caution">
    <text evidence="3">The sequence shown here is derived from an EMBL/GenBank/DDBJ whole genome shotgun (WGS) entry which is preliminary data.</text>
</comment>
<dbReference type="SUPFAM" id="SSF53187">
    <property type="entry name" value="Zn-dependent exopeptidases"/>
    <property type="match status" value="1"/>
</dbReference>
<evidence type="ECO:0000313" key="4">
    <source>
        <dbReference type="Proteomes" id="UP000233256"/>
    </source>
</evidence>
<evidence type="ECO:0000313" key="3">
    <source>
        <dbReference type="EMBL" id="PKK89263.1"/>
    </source>
</evidence>
<dbReference type="PANTHER" id="PTHR12147:SF26">
    <property type="entry name" value="PEPTIDASE M28 DOMAIN-CONTAINING PROTEIN"/>
    <property type="match status" value="1"/>
</dbReference>
<keyword evidence="1" id="KW-0472">Membrane</keyword>
<feature type="domain" description="Peptidase M28" evidence="2">
    <location>
        <begin position="107"/>
        <end position="315"/>
    </location>
</feature>
<evidence type="ECO:0000259" key="2">
    <source>
        <dbReference type="Pfam" id="PF04389"/>
    </source>
</evidence>
<sequence>MRLFFKLFLGFVFLICICIYFVVNPVLLKSDTFTSVIPVNSEFLRESVLNIAGYGNPRNFENHDELNRCFDYISTQLKLYSDTSEVISFTASGGSYRIFSGSVNCQASERIIVGAHYDVCGNTPGADDNASAVAGLIELARLFSLLKPELKYRLDFVVFPLEEPPFFETDFMGSFIHARNMRDYKIDVKLMICLEMIGFFSDKAGSQKYPFSMMPLLYPDRGNFIALVGSLGEVSFVRRMKGVMNANSSVPVYSLNAPSFIPAISLSDHVNYWKFGFDAIMVTDTAYFRNPHYHKLSDTPETLDYNRMAEVIRALYLAILAIPD</sequence>
<name>A0A2N1PLP4_9BACT</name>
<dbReference type="InterPro" id="IPR045175">
    <property type="entry name" value="M28_fam"/>
</dbReference>
<proteinExistence type="predicted"/>
<dbReference type="GO" id="GO:0006508">
    <property type="term" value="P:proteolysis"/>
    <property type="evidence" value="ECO:0007669"/>
    <property type="project" value="InterPro"/>
</dbReference>
<dbReference type="GO" id="GO:0008235">
    <property type="term" value="F:metalloexopeptidase activity"/>
    <property type="evidence" value="ECO:0007669"/>
    <property type="project" value="InterPro"/>
</dbReference>
<dbReference type="Pfam" id="PF04389">
    <property type="entry name" value="Peptidase_M28"/>
    <property type="match status" value="1"/>
</dbReference>
<dbReference type="EMBL" id="PGXC01000022">
    <property type="protein sequence ID" value="PKK89263.1"/>
    <property type="molecule type" value="Genomic_DNA"/>
</dbReference>
<dbReference type="Gene3D" id="3.40.630.10">
    <property type="entry name" value="Zn peptidases"/>
    <property type="match status" value="1"/>
</dbReference>
<organism evidence="3 4">
    <name type="scientific">Candidatus Wallbacteria bacterium HGW-Wallbacteria-1</name>
    <dbReference type="NCBI Taxonomy" id="2013854"/>
    <lineage>
        <taxon>Bacteria</taxon>
        <taxon>Candidatus Walliibacteriota</taxon>
    </lineage>
</organism>
<reference evidence="3 4" key="1">
    <citation type="journal article" date="2017" name="ISME J.">
        <title>Potential for microbial H2 and metal transformations associated with novel bacteria and archaea in deep terrestrial subsurface sediments.</title>
        <authorList>
            <person name="Hernsdorf A.W."/>
            <person name="Amano Y."/>
            <person name="Miyakawa K."/>
            <person name="Ise K."/>
            <person name="Suzuki Y."/>
            <person name="Anantharaman K."/>
            <person name="Probst A."/>
            <person name="Burstein D."/>
            <person name="Thomas B.C."/>
            <person name="Banfield J.F."/>
        </authorList>
    </citation>
    <scope>NUCLEOTIDE SEQUENCE [LARGE SCALE GENOMIC DNA]</scope>
    <source>
        <strain evidence="3">HGW-Wallbacteria-1</strain>
    </source>
</reference>
<keyword evidence="1" id="KW-1133">Transmembrane helix</keyword>
<keyword evidence="1" id="KW-0812">Transmembrane</keyword>
<accession>A0A2N1PLP4</accession>
<dbReference type="InterPro" id="IPR007484">
    <property type="entry name" value="Peptidase_M28"/>
</dbReference>
<feature type="transmembrane region" description="Helical" evidence="1">
    <location>
        <begin position="7"/>
        <end position="28"/>
    </location>
</feature>
<evidence type="ECO:0000256" key="1">
    <source>
        <dbReference type="SAM" id="Phobius"/>
    </source>
</evidence>
<dbReference type="PANTHER" id="PTHR12147">
    <property type="entry name" value="METALLOPEPTIDASE M28 FAMILY MEMBER"/>
    <property type="match status" value="1"/>
</dbReference>
<gene>
    <name evidence="3" type="ORF">CVV64_15250</name>
</gene>
<dbReference type="Proteomes" id="UP000233256">
    <property type="component" value="Unassembled WGS sequence"/>
</dbReference>